<dbReference type="PANTHER" id="PTHR34988">
    <property type="entry name" value="PROTEIN, PUTATIVE-RELATED"/>
    <property type="match status" value="1"/>
</dbReference>
<dbReference type="PANTHER" id="PTHR34988:SF1">
    <property type="entry name" value="DNA-BINDING PROTEIN"/>
    <property type="match status" value="1"/>
</dbReference>
<dbReference type="Pfam" id="PF03479">
    <property type="entry name" value="PCC"/>
    <property type="match status" value="1"/>
</dbReference>
<sequence length="139" mass="15950">MKLLKQSTNEYFGRYEENEDLIEALLKFCNENKIETGYFSIIGAVKSSSFAFYDQKQKKYLQMDLDEEAEISHCTGNISLRENKPLVHAHLLLADREGRAYGGHLVAAKVFAAEIYLKKFDKIVQRKQDKSTGLNLLEP</sequence>
<dbReference type="GO" id="GO:0003677">
    <property type="term" value="F:DNA binding"/>
    <property type="evidence" value="ECO:0007669"/>
    <property type="project" value="UniProtKB-KW"/>
</dbReference>
<keyword evidence="2" id="KW-0238">DNA-binding</keyword>
<dbReference type="EMBL" id="DVAB01000044">
    <property type="protein sequence ID" value="HIK00907.1"/>
    <property type="molecule type" value="Genomic_DNA"/>
</dbReference>
<evidence type="ECO:0000313" key="2">
    <source>
        <dbReference type="EMBL" id="HIK00907.1"/>
    </source>
</evidence>
<dbReference type="Gene3D" id="3.30.1330.80">
    <property type="entry name" value="Hypothetical protein, similar to alpha- acetolactate decarboxylase, domain 2"/>
    <property type="match status" value="1"/>
</dbReference>
<keyword evidence="3" id="KW-1185">Reference proteome</keyword>
<accession>A0A832XJQ1</accession>
<dbReference type="Proteomes" id="UP000646946">
    <property type="component" value="Unassembled WGS sequence"/>
</dbReference>
<comment type="caution">
    <text evidence="2">The sequence shown here is derived from an EMBL/GenBank/DDBJ whole genome shotgun (WGS) entry which is preliminary data.</text>
</comment>
<evidence type="ECO:0000259" key="1">
    <source>
        <dbReference type="PROSITE" id="PS51742"/>
    </source>
</evidence>
<proteinExistence type="predicted"/>
<name>A0A832XJQ1_9ARCH</name>
<dbReference type="AlphaFoldDB" id="A0A832XJQ1"/>
<dbReference type="InterPro" id="IPR005175">
    <property type="entry name" value="PPC_dom"/>
</dbReference>
<dbReference type="PIRSF" id="PIRSF016702">
    <property type="entry name" value="DNA_bp_PD1"/>
    <property type="match status" value="1"/>
</dbReference>
<protein>
    <submittedName>
        <fullName evidence="2">DNA-binding protein</fullName>
    </submittedName>
</protein>
<dbReference type="InterPro" id="IPR025707">
    <property type="entry name" value="DNA_bp_PD1"/>
</dbReference>
<dbReference type="PROSITE" id="PS51742">
    <property type="entry name" value="PPC"/>
    <property type="match status" value="1"/>
</dbReference>
<organism evidence="2 3">
    <name type="scientific">Candidatus Naiadarchaeum limnaeum</name>
    <dbReference type="NCBI Taxonomy" id="2756139"/>
    <lineage>
        <taxon>Archaea</taxon>
        <taxon>Candidatus Undinarchaeota</taxon>
        <taxon>Candidatus Undinarchaeia</taxon>
        <taxon>Candidatus Naiadarchaeales</taxon>
        <taxon>Candidatus Naiadarchaeaceae</taxon>
        <taxon>Candidatus Naiadarchaeum</taxon>
    </lineage>
</organism>
<evidence type="ECO:0000313" key="3">
    <source>
        <dbReference type="Proteomes" id="UP000646946"/>
    </source>
</evidence>
<dbReference type="CDD" id="cd11378">
    <property type="entry name" value="DUF296"/>
    <property type="match status" value="1"/>
</dbReference>
<feature type="domain" description="PPC" evidence="1">
    <location>
        <begin position="5"/>
        <end position="139"/>
    </location>
</feature>
<reference evidence="2 3" key="1">
    <citation type="journal article" name="Nat. Commun.">
        <title>Undinarchaeota illuminate DPANN phylogeny and the impact of gene transfer on archaeal evolution.</title>
        <authorList>
            <person name="Dombrowski N."/>
            <person name="Williams T.A."/>
            <person name="Sun J."/>
            <person name="Woodcroft B.J."/>
            <person name="Lee J.H."/>
            <person name="Minh B.Q."/>
            <person name="Rinke C."/>
            <person name="Spang A."/>
        </authorList>
    </citation>
    <scope>NUCLEOTIDE SEQUENCE [LARGE SCALE GENOMIC DNA]</scope>
    <source>
        <strain evidence="2">MAG_bin1129</strain>
    </source>
</reference>
<gene>
    <name evidence="2" type="ORF">H1016_05230</name>
</gene>
<dbReference type="SUPFAM" id="SSF117856">
    <property type="entry name" value="AF0104/ALDC/Ptd012-like"/>
    <property type="match status" value="1"/>
</dbReference>